<evidence type="ECO:0000256" key="8">
    <source>
        <dbReference type="ARBA" id="ARBA00023146"/>
    </source>
</evidence>
<reference evidence="14 15" key="1">
    <citation type="journal article" date="2018" name="Mol. Biol. Evol.">
        <title>Broad Genomic Sampling Reveals a Smut Pathogenic Ancestry of the Fungal Clade Ustilaginomycotina.</title>
        <authorList>
            <person name="Kijpornyongpan T."/>
            <person name="Mondo S.J."/>
            <person name="Barry K."/>
            <person name="Sandor L."/>
            <person name="Lee J."/>
            <person name="Lipzen A."/>
            <person name="Pangilinan J."/>
            <person name="LaButti K."/>
            <person name="Hainaut M."/>
            <person name="Henrissat B."/>
            <person name="Grigoriev I.V."/>
            <person name="Spatafora J.W."/>
            <person name="Aime M.C."/>
        </authorList>
    </citation>
    <scope>NUCLEOTIDE SEQUENCE [LARGE SCALE GENOMIC DNA]</scope>
    <source>
        <strain evidence="14 15">MCA 4186</strain>
    </source>
</reference>
<dbReference type="Pfam" id="PF00579">
    <property type="entry name" value="tRNA-synt_1b"/>
    <property type="match status" value="1"/>
</dbReference>
<dbReference type="Gene3D" id="1.10.240.10">
    <property type="entry name" value="Tyrosyl-Transfer RNA Synthetase"/>
    <property type="match status" value="1"/>
</dbReference>
<evidence type="ECO:0000256" key="6">
    <source>
        <dbReference type="ARBA" id="ARBA00022840"/>
    </source>
</evidence>
<comment type="catalytic activity">
    <reaction evidence="10">
        <text>tRNA(Trp) + L-tryptophan + ATP = L-tryptophyl-tRNA(Trp) + AMP + diphosphate + H(+)</text>
        <dbReference type="Rhea" id="RHEA:24080"/>
        <dbReference type="Rhea" id="RHEA-COMP:9671"/>
        <dbReference type="Rhea" id="RHEA-COMP:9705"/>
        <dbReference type="ChEBI" id="CHEBI:15378"/>
        <dbReference type="ChEBI" id="CHEBI:30616"/>
        <dbReference type="ChEBI" id="CHEBI:33019"/>
        <dbReference type="ChEBI" id="CHEBI:57912"/>
        <dbReference type="ChEBI" id="CHEBI:78442"/>
        <dbReference type="ChEBI" id="CHEBI:78535"/>
        <dbReference type="ChEBI" id="CHEBI:456215"/>
        <dbReference type="EC" id="6.1.1.2"/>
    </reaction>
</comment>
<keyword evidence="4 12" id="KW-0436">Ligase</keyword>
<dbReference type="PANTHER" id="PTHR43766:SF1">
    <property type="entry name" value="TRYPTOPHAN--TRNA LIGASE, MITOCHONDRIAL"/>
    <property type="match status" value="1"/>
</dbReference>
<dbReference type="HAMAP" id="MF_00140_B">
    <property type="entry name" value="Trp_tRNA_synth_B"/>
    <property type="match status" value="1"/>
</dbReference>
<dbReference type="AlphaFoldDB" id="A0A316Z7Q1"/>
<evidence type="ECO:0000256" key="10">
    <source>
        <dbReference type="ARBA" id="ARBA00049929"/>
    </source>
</evidence>
<dbReference type="OrthoDB" id="15808at2759"/>
<accession>A0A316Z7Q1</accession>
<evidence type="ECO:0000256" key="12">
    <source>
        <dbReference type="RuleBase" id="RU363036"/>
    </source>
</evidence>
<keyword evidence="7 12" id="KW-0648">Protein biosynthesis</keyword>
<evidence type="ECO:0000256" key="13">
    <source>
        <dbReference type="SAM" id="MobiDB-lite"/>
    </source>
</evidence>
<dbReference type="CDD" id="cd00806">
    <property type="entry name" value="TrpRS_core"/>
    <property type="match status" value="1"/>
</dbReference>
<keyword evidence="8 12" id="KW-0030">Aminoacyl-tRNA synthetase</keyword>
<dbReference type="SUPFAM" id="SSF52374">
    <property type="entry name" value="Nucleotidylyl transferase"/>
    <property type="match status" value="1"/>
</dbReference>
<evidence type="ECO:0000313" key="15">
    <source>
        <dbReference type="Proteomes" id="UP000245946"/>
    </source>
</evidence>
<dbReference type="FunFam" id="1.10.240.10:FF:000002">
    <property type="entry name" value="Tryptophan--tRNA ligase"/>
    <property type="match status" value="1"/>
</dbReference>
<dbReference type="Gene3D" id="3.40.50.620">
    <property type="entry name" value="HUPs"/>
    <property type="match status" value="1"/>
</dbReference>
<dbReference type="Proteomes" id="UP000245946">
    <property type="component" value="Unassembled WGS sequence"/>
</dbReference>
<dbReference type="GO" id="GO:0070183">
    <property type="term" value="P:mitochondrial tryptophanyl-tRNA aminoacylation"/>
    <property type="evidence" value="ECO:0007669"/>
    <property type="project" value="TreeGrafter"/>
</dbReference>
<dbReference type="GO" id="GO:0005759">
    <property type="term" value="C:mitochondrial matrix"/>
    <property type="evidence" value="ECO:0007669"/>
    <property type="project" value="UniProtKB-SubCell"/>
</dbReference>
<dbReference type="GO" id="GO:0005524">
    <property type="term" value="F:ATP binding"/>
    <property type="evidence" value="ECO:0007669"/>
    <property type="project" value="UniProtKB-KW"/>
</dbReference>
<dbReference type="NCBIfam" id="TIGR00233">
    <property type="entry name" value="trpS"/>
    <property type="match status" value="1"/>
</dbReference>
<evidence type="ECO:0000256" key="11">
    <source>
        <dbReference type="ARBA" id="ARBA00069760"/>
    </source>
</evidence>
<evidence type="ECO:0000256" key="3">
    <source>
        <dbReference type="ARBA" id="ARBA00013161"/>
    </source>
</evidence>
<evidence type="ECO:0000313" key="14">
    <source>
        <dbReference type="EMBL" id="PWN97008.1"/>
    </source>
</evidence>
<keyword evidence="6 12" id="KW-0067">ATP-binding</keyword>
<dbReference type="GO" id="GO:0004830">
    <property type="term" value="F:tryptophan-tRNA ligase activity"/>
    <property type="evidence" value="ECO:0007669"/>
    <property type="project" value="UniProtKB-EC"/>
</dbReference>
<name>A0A316Z7Q1_9BASI</name>
<dbReference type="InterPro" id="IPR050203">
    <property type="entry name" value="Trp-tRNA_synthetase"/>
</dbReference>
<dbReference type="InterPro" id="IPR001412">
    <property type="entry name" value="aa-tRNA-synth_I_CS"/>
</dbReference>
<dbReference type="STRING" id="58919.A0A316Z7Q1"/>
<dbReference type="EMBL" id="KZ819296">
    <property type="protein sequence ID" value="PWN97008.1"/>
    <property type="molecule type" value="Genomic_DNA"/>
</dbReference>
<gene>
    <name evidence="14" type="ORF">FA09DRAFT_330660</name>
</gene>
<dbReference type="PANTHER" id="PTHR43766">
    <property type="entry name" value="TRYPTOPHAN--TRNA LIGASE, MITOCHONDRIAL"/>
    <property type="match status" value="1"/>
</dbReference>
<sequence>MLARAPAVREARRAASVAARASTSRAASSSPSPSSAAAAPPPPRRIFSGIQPTGVPHLGNYLGALRSWLELQQADAAASAPEHAAAGAAASGPAGSTHVFFSIVGLHALTVPQAGKQLRRERRAMLRCLLAIGIDPARCTLFHQEQVPEHAELAWILNCLTSVGKLNRMTTWKGKLATLRGTDAAAGEPEMEQMNLGLYAYPVLQAADILLYRATHVPVGEDQLQHLELARDIAHGFNRQYKTSLFPAPAHIITPTKRVLSLRDPAQKMSKSAPDASSRLLLTDSPAEVRYKLKRAVTDSERELVYDPAERPGVSNLLLMLSSLRGTTPEHEVAALNAAGGGAGRLKEATTEAVVEALQPIQAALRRLDDDPGYVDEVERSGRERARAEARRTMAAVRQLVGFG</sequence>
<dbReference type="InterPro" id="IPR024109">
    <property type="entry name" value="Trp-tRNA-ligase_bac-type"/>
</dbReference>
<dbReference type="FunFam" id="3.40.50.620:FF:000082">
    <property type="entry name" value="MSW1p Mitochondrial tryptophanyl-tRNA synthetase"/>
    <property type="match status" value="1"/>
</dbReference>
<dbReference type="InterPro" id="IPR002306">
    <property type="entry name" value="Trp-tRNA-ligase"/>
</dbReference>
<dbReference type="InterPro" id="IPR002305">
    <property type="entry name" value="aa-tRNA-synth_Ic"/>
</dbReference>
<dbReference type="RefSeq" id="XP_025597287.1">
    <property type="nucleotide sequence ID" value="XM_025742684.1"/>
</dbReference>
<keyword evidence="5 12" id="KW-0547">Nucleotide-binding</keyword>
<feature type="compositionally biased region" description="Low complexity" evidence="13">
    <location>
        <begin position="14"/>
        <end position="38"/>
    </location>
</feature>
<dbReference type="InterPro" id="IPR014729">
    <property type="entry name" value="Rossmann-like_a/b/a_fold"/>
</dbReference>
<evidence type="ECO:0000256" key="2">
    <source>
        <dbReference type="ARBA" id="ARBA00005594"/>
    </source>
</evidence>
<keyword evidence="15" id="KW-1185">Reference proteome</keyword>
<dbReference type="GeneID" id="37270228"/>
<organism evidence="14 15">
    <name type="scientific">Tilletiopsis washingtonensis</name>
    <dbReference type="NCBI Taxonomy" id="58919"/>
    <lineage>
        <taxon>Eukaryota</taxon>
        <taxon>Fungi</taxon>
        <taxon>Dikarya</taxon>
        <taxon>Basidiomycota</taxon>
        <taxon>Ustilaginomycotina</taxon>
        <taxon>Exobasidiomycetes</taxon>
        <taxon>Entylomatales</taxon>
        <taxon>Entylomatales incertae sedis</taxon>
        <taxon>Tilletiopsis</taxon>
    </lineage>
</organism>
<dbReference type="PROSITE" id="PS00178">
    <property type="entry name" value="AA_TRNA_LIGASE_I"/>
    <property type="match status" value="1"/>
</dbReference>
<comment type="similarity">
    <text evidence="2 12">Belongs to the class-I aminoacyl-tRNA synthetase family.</text>
</comment>
<dbReference type="EC" id="6.1.1.2" evidence="3"/>
<evidence type="ECO:0000256" key="9">
    <source>
        <dbReference type="ARBA" id="ARBA00030268"/>
    </source>
</evidence>
<comment type="subcellular location">
    <subcellularLocation>
        <location evidence="1">Mitochondrion matrix</location>
    </subcellularLocation>
</comment>
<evidence type="ECO:0000256" key="4">
    <source>
        <dbReference type="ARBA" id="ARBA00022598"/>
    </source>
</evidence>
<proteinExistence type="inferred from homology"/>
<evidence type="ECO:0000256" key="1">
    <source>
        <dbReference type="ARBA" id="ARBA00004305"/>
    </source>
</evidence>
<feature type="region of interest" description="Disordered" evidence="13">
    <location>
        <begin position="1"/>
        <end position="50"/>
    </location>
</feature>
<dbReference type="PRINTS" id="PR01039">
    <property type="entry name" value="TRNASYNTHTRP"/>
</dbReference>
<evidence type="ECO:0000256" key="7">
    <source>
        <dbReference type="ARBA" id="ARBA00022917"/>
    </source>
</evidence>
<protein>
    <recommendedName>
        <fullName evidence="11">Tryptophan--tRNA ligase, mitochondrial</fullName>
        <ecNumber evidence="3">6.1.1.2</ecNumber>
    </recommendedName>
    <alternativeName>
        <fullName evidence="9">Tryptophanyl-tRNA synthetase</fullName>
    </alternativeName>
</protein>
<evidence type="ECO:0000256" key="5">
    <source>
        <dbReference type="ARBA" id="ARBA00022741"/>
    </source>
</evidence>